<name>A0A5C5FP15_9BASI</name>
<evidence type="ECO:0000256" key="7">
    <source>
        <dbReference type="ARBA" id="ARBA00023002"/>
    </source>
</evidence>
<keyword evidence="7 13" id="KW-0560">Oxidoreductase</keyword>
<dbReference type="InterPro" id="IPR027281">
    <property type="entry name" value="Lys1"/>
</dbReference>
<dbReference type="InterPro" id="IPR051168">
    <property type="entry name" value="AASS"/>
</dbReference>
<evidence type="ECO:0000259" key="17">
    <source>
        <dbReference type="SMART" id="SM01002"/>
    </source>
</evidence>
<dbReference type="Proteomes" id="UP000311382">
    <property type="component" value="Unassembled WGS sequence"/>
</dbReference>
<evidence type="ECO:0000256" key="9">
    <source>
        <dbReference type="ARBA" id="ARBA00023154"/>
    </source>
</evidence>
<feature type="binding site" evidence="15">
    <location>
        <position position="235"/>
    </location>
    <ligand>
        <name>NAD(+)</name>
        <dbReference type="ChEBI" id="CHEBI:57540"/>
    </ligand>
</feature>
<feature type="active site" description="Proton donor" evidence="14">
    <location>
        <position position="97"/>
    </location>
</feature>
<evidence type="ECO:0000256" key="15">
    <source>
        <dbReference type="PIRSR" id="PIRSR018250-3"/>
    </source>
</evidence>
<reference evidence="19 20" key="1">
    <citation type="submission" date="2019-03" db="EMBL/GenBank/DDBJ databases">
        <title>Rhodosporidium diobovatum UCD-FST 08-225 genome sequencing, assembly, and annotation.</title>
        <authorList>
            <person name="Fakankun I.U."/>
            <person name="Fristensky B."/>
            <person name="Levin D.B."/>
        </authorList>
    </citation>
    <scope>NUCLEOTIDE SEQUENCE [LARGE SCALE GENOMIC DNA]</scope>
    <source>
        <strain evidence="19 20">UCD-FST 08-225</strain>
    </source>
</reference>
<evidence type="ECO:0000259" key="18">
    <source>
        <dbReference type="SMART" id="SM01003"/>
    </source>
</evidence>
<dbReference type="PANTHER" id="PTHR11133:SF23">
    <property type="entry name" value="SACCHAROPINE DEHYDROGENASE [NAD(+), L-LYSINE-FORMING]"/>
    <property type="match status" value="1"/>
</dbReference>
<comment type="pathway">
    <text evidence="1 13">Amino-acid biosynthesis; L-lysine biosynthesis via AAA pathway; L-lysine from L-alpha-aminoadipate (fungal route): step 3/3.</text>
</comment>
<accession>A0A5C5FP15</accession>
<keyword evidence="8 13" id="KW-0520">NAD</keyword>
<dbReference type="AlphaFoldDB" id="A0A5C5FP15"/>
<dbReference type="STRING" id="5288.A0A5C5FP15"/>
<dbReference type="EMBL" id="SOZI01000130">
    <property type="protein sequence ID" value="TNY18608.1"/>
    <property type="molecule type" value="Genomic_DNA"/>
</dbReference>
<sequence>MAPLNLWLRFETKEFEHRSCLTPTTAKKLLDTGRFTITVERDPQRIFDDAEFEKVGCKLVEHNSWPSAPLTSPIVGLKELPPNDESPLPHTHIMFAHCYKQQGGWIDVISRWEAGQPTGMLYDLEFLQEENGRRVAAFGYHAGFAGAAVGTLALAKQVGSEGEKARLGEIKPYANEGALIADVRAQLADVEAKLGRKPRALVIGALGRCGRGAVDFFKEAGFEDANIAKWDMAETSKGGPFQEILDADVFVNCIYLTSKIPSFISPESIAAAGDKRNLRVVVDVSCDTTNPNNPIPIYSVNTTFDKPTVDVDGLTAGPPMTVVSIDHLPTLLPREASEAFSTDLLPSLLTLPEAVAERSPRQGKPIEAQDVTKGPERVWKEAEALFWNKLADAQQEKSKQA</sequence>
<evidence type="ECO:0000256" key="12">
    <source>
        <dbReference type="ARBA" id="ARBA00047860"/>
    </source>
</evidence>
<dbReference type="GO" id="GO:0004754">
    <property type="term" value="F:saccharopine dehydrogenase (NAD+, L-lysine-forming) activity"/>
    <property type="evidence" value="ECO:0007669"/>
    <property type="project" value="UniProtKB-EC"/>
</dbReference>
<evidence type="ECO:0000313" key="19">
    <source>
        <dbReference type="EMBL" id="TNY18608.1"/>
    </source>
</evidence>
<feature type="domain" description="Alanine dehydrogenase/pyridine nucleotide transhydrogenase N-terminal" evidence="18">
    <location>
        <begin position="7"/>
        <end position="145"/>
    </location>
</feature>
<evidence type="ECO:0000256" key="11">
    <source>
        <dbReference type="ARBA" id="ARBA00033228"/>
    </source>
</evidence>
<dbReference type="EC" id="1.5.1.7" evidence="4 13"/>
<feature type="binding site" evidence="15">
    <location>
        <position position="255"/>
    </location>
    <ligand>
        <name>NAD(+)</name>
        <dbReference type="ChEBI" id="CHEBI:57540"/>
    </ligand>
</feature>
<feature type="binding site" evidence="15">
    <location>
        <position position="284"/>
    </location>
    <ligand>
        <name>NAD(+)</name>
        <dbReference type="ChEBI" id="CHEBI:57540"/>
    </ligand>
</feature>
<keyword evidence="9 13" id="KW-0457">Lysine biosynthesis</keyword>
<evidence type="ECO:0000256" key="5">
    <source>
        <dbReference type="ARBA" id="ARBA00021221"/>
    </source>
</evidence>
<evidence type="ECO:0000256" key="3">
    <source>
        <dbReference type="ARBA" id="ARBA00011245"/>
    </source>
</evidence>
<dbReference type="CDD" id="cd12188">
    <property type="entry name" value="SDH"/>
    <property type="match status" value="1"/>
</dbReference>
<evidence type="ECO:0000256" key="16">
    <source>
        <dbReference type="PIRSR" id="PIRSR018250-4"/>
    </source>
</evidence>
<feature type="binding site" evidence="15">
    <location>
        <position position="231"/>
    </location>
    <ligand>
        <name>NAD(+)</name>
        <dbReference type="ChEBI" id="CHEBI:57540"/>
    </ligand>
</feature>
<gene>
    <name evidence="19" type="ORF">DMC30DRAFT_412298</name>
</gene>
<comment type="subunit">
    <text evidence="3">Monomer.</text>
</comment>
<feature type="disulfide bond" evidence="16">
    <location>
        <begin position="209"/>
        <end position="253"/>
    </location>
</feature>
<dbReference type="PIRSF" id="PIRSF018250">
    <property type="entry name" value="Saccharopine_DH_Lys"/>
    <property type="match status" value="1"/>
</dbReference>
<feature type="binding site" evidence="15">
    <location>
        <begin position="207"/>
        <end position="208"/>
    </location>
    <ligand>
        <name>NAD(+)</name>
        <dbReference type="ChEBI" id="CHEBI:57540"/>
    </ligand>
</feature>
<evidence type="ECO:0000256" key="8">
    <source>
        <dbReference type="ARBA" id="ARBA00023027"/>
    </source>
</evidence>
<comment type="catalytic activity">
    <reaction evidence="12 13">
        <text>L-saccharopine + NAD(+) + H2O = L-lysine + 2-oxoglutarate + NADH + H(+)</text>
        <dbReference type="Rhea" id="RHEA:12440"/>
        <dbReference type="ChEBI" id="CHEBI:15377"/>
        <dbReference type="ChEBI" id="CHEBI:15378"/>
        <dbReference type="ChEBI" id="CHEBI:16810"/>
        <dbReference type="ChEBI" id="CHEBI:32551"/>
        <dbReference type="ChEBI" id="CHEBI:57540"/>
        <dbReference type="ChEBI" id="CHEBI:57945"/>
        <dbReference type="ChEBI" id="CHEBI:57951"/>
        <dbReference type="EC" id="1.5.1.7"/>
    </reaction>
</comment>
<dbReference type="Pfam" id="PF05222">
    <property type="entry name" value="AlaDh_PNT_N"/>
    <property type="match status" value="1"/>
</dbReference>
<dbReference type="SMART" id="SM01003">
    <property type="entry name" value="AlaDh_PNT_N"/>
    <property type="match status" value="1"/>
</dbReference>
<dbReference type="SUPFAM" id="SSF51735">
    <property type="entry name" value="NAD(P)-binding Rossmann-fold domains"/>
    <property type="match status" value="1"/>
</dbReference>
<evidence type="ECO:0000256" key="6">
    <source>
        <dbReference type="ARBA" id="ARBA00022605"/>
    </source>
</evidence>
<dbReference type="InterPro" id="IPR036291">
    <property type="entry name" value="NAD(P)-bd_dom_sf"/>
</dbReference>
<keyword evidence="20" id="KW-1185">Reference proteome</keyword>
<dbReference type="SUPFAM" id="SSF52283">
    <property type="entry name" value="Formate/glycerate dehydrogenase catalytic domain-like"/>
    <property type="match status" value="1"/>
</dbReference>
<evidence type="ECO:0000313" key="20">
    <source>
        <dbReference type="Proteomes" id="UP000311382"/>
    </source>
</evidence>
<proteinExistence type="inferred from homology"/>
<protein>
    <recommendedName>
        <fullName evidence="5 13">Saccharopine dehydrogenase [NAD(+), L-lysine-forming]</fullName>
        <shortName evidence="13">SDH</shortName>
        <ecNumber evidence="4 13">1.5.1.7</ecNumber>
    </recommendedName>
    <alternativeName>
        <fullName evidence="11 13">Lysine--2-oxoglutarate reductase</fullName>
    </alternativeName>
</protein>
<dbReference type="UniPathway" id="UPA00033">
    <property type="reaction ID" value="UER00034"/>
</dbReference>
<dbReference type="SMART" id="SM01002">
    <property type="entry name" value="AlaDh_PNT_C"/>
    <property type="match status" value="1"/>
</dbReference>
<comment type="caution">
    <text evidence="19">The sequence shown here is derived from an EMBL/GenBank/DDBJ whole genome shotgun (WGS) entry which is preliminary data.</text>
</comment>
<keyword evidence="10" id="KW-1015">Disulfide bond</keyword>
<comment type="similarity">
    <text evidence="2 13">Belongs to the AlaDH/PNT family.</text>
</comment>
<dbReference type="PANTHER" id="PTHR11133">
    <property type="entry name" value="SACCHAROPINE DEHYDROGENASE"/>
    <property type="match status" value="1"/>
</dbReference>
<keyword evidence="6 13" id="KW-0028">Amino-acid biosynthesis</keyword>
<evidence type="ECO:0000256" key="10">
    <source>
        <dbReference type="ARBA" id="ARBA00023157"/>
    </source>
</evidence>
<evidence type="ECO:0000256" key="14">
    <source>
        <dbReference type="PIRSR" id="PIRSR018250-1"/>
    </source>
</evidence>
<dbReference type="InterPro" id="IPR007886">
    <property type="entry name" value="AlaDH/PNT_N"/>
</dbReference>
<dbReference type="GO" id="GO:0005737">
    <property type="term" value="C:cytoplasm"/>
    <property type="evidence" value="ECO:0007669"/>
    <property type="project" value="TreeGrafter"/>
</dbReference>
<feature type="binding site" evidence="15">
    <location>
        <begin position="325"/>
        <end position="328"/>
    </location>
    <ligand>
        <name>NAD(+)</name>
        <dbReference type="ChEBI" id="CHEBI:57540"/>
    </ligand>
</feature>
<dbReference type="GO" id="GO:0019878">
    <property type="term" value="P:lysine biosynthetic process via aminoadipic acid"/>
    <property type="evidence" value="ECO:0007669"/>
    <property type="project" value="UniProtKB-UniPathway"/>
</dbReference>
<feature type="active site" description="Proton acceptor" evidence="14">
    <location>
        <position position="78"/>
    </location>
</feature>
<dbReference type="FunFam" id="3.40.50.720:FF:000217">
    <property type="entry name" value="Saccharopine dehydrogenase [NAD(+), L-lysine-forming]"/>
    <property type="match status" value="1"/>
</dbReference>
<dbReference type="OrthoDB" id="265306at2759"/>
<evidence type="ECO:0000256" key="13">
    <source>
        <dbReference type="PIRNR" id="PIRNR018250"/>
    </source>
</evidence>
<feature type="binding site" evidence="15">
    <location>
        <position position="133"/>
    </location>
    <ligand>
        <name>NAD(+)</name>
        <dbReference type="ChEBI" id="CHEBI:57540"/>
    </ligand>
</feature>
<evidence type="ECO:0000256" key="1">
    <source>
        <dbReference type="ARBA" id="ARBA00004884"/>
    </source>
</evidence>
<organism evidence="19 20">
    <name type="scientific">Rhodotorula diobovata</name>
    <dbReference type="NCBI Taxonomy" id="5288"/>
    <lineage>
        <taxon>Eukaryota</taxon>
        <taxon>Fungi</taxon>
        <taxon>Dikarya</taxon>
        <taxon>Basidiomycota</taxon>
        <taxon>Pucciniomycotina</taxon>
        <taxon>Microbotryomycetes</taxon>
        <taxon>Sporidiobolales</taxon>
        <taxon>Sporidiobolaceae</taxon>
        <taxon>Rhodotorula</taxon>
    </lineage>
</organism>
<evidence type="ECO:0000256" key="2">
    <source>
        <dbReference type="ARBA" id="ARBA00005689"/>
    </source>
</evidence>
<feature type="domain" description="Alanine dehydrogenase/pyridine nucleotide transhydrogenase NAD(H)-binding" evidence="17">
    <location>
        <begin position="179"/>
        <end position="324"/>
    </location>
</feature>
<dbReference type="InterPro" id="IPR007698">
    <property type="entry name" value="AlaDH/PNT_NAD(H)-bd"/>
</dbReference>
<dbReference type="Gene3D" id="3.40.50.720">
    <property type="entry name" value="NAD(P)-binding Rossmann-like Domain"/>
    <property type="match status" value="2"/>
</dbReference>
<evidence type="ECO:0000256" key="4">
    <source>
        <dbReference type="ARBA" id="ARBA00012847"/>
    </source>
</evidence>